<comment type="function">
    <text evidence="2 14">Catalyzes the formation of S-adenosylmethionine from methionine and ATP.</text>
</comment>
<comment type="similarity">
    <text evidence="4 14">Belongs to the AdoMet synthase 2 family.</text>
</comment>
<dbReference type="Gene3D" id="3.30.300.10">
    <property type="match status" value="1"/>
</dbReference>
<evidence type="ECO:0000256" key="13">
    <source>
        <dbReference type="ARBA" id="ARBA00048344"/>
    </source>
</evidence>
<evidence type="ECO:0000256" key="10">
    <source>
        <dbReference type="ARBA" id="ARBA00022840"/>
    </source>
</evidence>
<evidence type="ECO:0000256" key="3">
    <source>
        <dbReference type="ARBA" id="ARBA00005224"/>
    </source>
</evidence>
<organism evidence="15 16">
    <name type="scientific">Saccharolobus caldissimus</name>
    <dbReference type="NCBI Taxonomy" id="1702097"/>
    <lineage>
        <taxon>Archaea</taxon>
        <taxon>Thermoproteota</taxon>
        <taxon>Thermoprotei</taxon>
        <taxon>Sulfolobales</taxon>
        <taxon>Sulfolobaceae</taxon>
        <taxon>Saccharolobus</taxon>
    </lineage>
</organism>
<comment type="pathway">
    <text evidence="3 14">Amino-acid biosynthesis; S-adenosyl-L-methionine biosynthesis; S-adenosyl-L-methionine from L-methionine: step 1/1.</text>
</comment>
<dbReference type="Pfam" id="PF01941">
    <property type="entry name" value="AdoMet_Synthase"/>
    <property type="match status" value="1"/>
</dbReference>
<keyword evidence="9 14" id="KW-0547">Nucleotide-binding</keyword>
<dbReference type="GO" id="GO:0000287">
    <property type="term" value="F:magnesium ion binding"/>
    <property type="evidence" value="ECO:0007669"/>
    <property type="project" value="UniProtKB-UniRule"/>
</dbReference>
<dbReference type="InterPro" id="IPR027790">
    <property type="entry name" value="AdoMet_synthase_2_family"/>
</dbReference>
<dbReference type="NCBIfam" id="NF003365">
    <property type="entry name" value="PRK04439.1-4"/>
    <property type="match status" value="1"/>
</dbReference>
<evidence type="ECO:0000256" key="6">
    <source>
        <dbReference type="ARBA" id="ARBA00020319"/>
    </source>
</evidence>
<dbReference type="GO" id="GO:0006556">
    <property type="term" value="P:S-adenosylmethionine biosynthetic process"/>
    <property type="evidence" value="ECO:0007669"/>
    <property type="project" value="UniProtKB-UniRule"/>
</dbReference>
<keyword evidence="10 14" id="KW-0067">ATP-binding</keyword>
<comment type="catalytic activity">
    <reaction evidence="13 14">
        <text>L-methionine + ATP + H2O = S-adenosyl-L-methionine + phosphate + diphosphate</text>
        <dbReference type="Rhea" id="RHEA:21080"/>
        <dbReference type="ChEBI" id="CHEBI:15377"/>
        <dbReference type="ChEBI" id="CHEBI:30616"/>
        <dbReference type="ChEBI" id="CHEBI:33019"/>
        <dbReference type="ChEBI" id="CHEBI:43474"/>
        <dbReference type="ChEBI" id="CHEBI:57844"/>
        <dbReference type="ChEBI" id="CHEBI:59789"/>
        <dbReference type="EC" id="2.5.1.6"/>
    </reaction>
</comment>
<dbReference type="GO" id="GO:0004478">
    <property type="term" value="F:methionine adenosyltransferase activity"/>
    <property type="evidence" value="ECO:0007669"/>
    <property type="project" value="UniProtKB-UniRule"/>
</dbReference>
<evidence type="ECO:0000256" key="5">
    <source>
        <dbReference type="ARBA" id="ARBA00012828"/>
    </source>
</evidence>
<dbReference type="AlphaFoldDB" id="A0AAQ4CMR7"/>
<dbReference type="EMBL" id="AP025226">
    <property type="protein sequence ID" value="BDB97098.1"/>
    <property type="molecule type" value="Genomic_DNA"/>
</dbReference>
<dbReference type="PANTHER" id="PTHR36697">
    <property type="entry name" value="S-ADENOSYLMETHIONINE SYNTHASE"/>
    <property type="match status" value="1"/>
</dbReference>
<accession>A0AAQ4CMR7</accession>
<dbReference type="HAMAP" id="MF_00136">
    <property type="entry name" value="S_AdoMet_synth2"/>
    <property type="match status" value="1"/>
</dbReference>
<evidence type="ECO:0000256" key="7">
    <source>
        <dbReference type="ARBA" id="ARBA00022563"/>
    </source>
</evidence>
<reference evidence="15 16" key="1">
    <citation type="journal article" date="2022" name="Microbiol. Resour. Announc.">
        <title>Complete Genome Sequence of the Hyperthermophilic and Acidophilic Archaeon Saccharolobus caldissimus Strain HS-3T.</title>
        <authorList>
            <person name="Sakai H.D."/>
            <person name="Kurosawa N."/>
        </authorList>
    </citation>
    <scope>NUCLEOTIDE SEQUENCE [LARGE SCALE GENOMIC DNA]</scope>
    <source>
        <strain evidence="15 16">JCM32116</strain>
    </source>
</reference>
<dbReference type="InterPro" id="IPR002795">
    <property type="entry name" value="S-AdoMet_synthetase_arc"/>
</dbReference>
<evidence type="ECO:0000256" key="11">
    <source>
        <dbReference type="ARBA" id="ARBA00022842"/>
    </source>
</evidence>
<evidence type="ECO:0000256" key="2">
    <source>
        <dbReference type="ARBA" id="ARBA00003775"/>
    </source>
</evidence>
<dbReference type="KEGG" id="scas:SACC_01150"/>
<dbReference type="Proteomes" id="UP001319921">
    <property type="component" value="Chromosome"/>
</dbReference>
<keyword evidence="8 14" id="KW-0808">Transferase</keyword>
<dbReference type="GO" id="GO:0006730">
    <property type="term" value="P:one-carbon metabolic process"/>
    <property type="evidence" value="ECO:0007669"/>
    <property type="project" value="UniProtKB-KW"/>
</dbReference>
<proteinExistence type="inferred from homology"/>
<feature type="binding site" evidence="14">
    <location>
        <begin position="139"/>
        <end position="144"/>
    </location>
    <ligand>
        <name>ATP</name>
        <dbReference type="ChEBI" id="CHEBI:30616"/>
    </ligand>
</feature>
<evidence type="ECO:0000256" key="12">
    <source>
        <dbReference type="ARBA" id="ARBA00032151"/>
    </source>
</evidence>
<keyword evidence="7 14" id="KW-0554">One-carbon metabolism</keyword>
<dbReference type="PANTHER" id="PTHR36697:SF1">
    <property type="entry name" value="S-ADENOSYLMETHIONINE SYNTHASE"/>
    <property type="match status" value="1"/>
</dbReference>
<sequence>MRNINVQLNPRADIENLQVELVERKGLGHPDYIADSIAEEASRKLSLYYLKKYGVILHHNLDKTLVVGGQAAPRFKGGEVLHPIYIIVAGRATTEVKTESGSEQIPVGTVIVESAKEWIRNNFRYLDPEKHVIVDYKIGKGSADLVGLFEAGKKVPLSNDTSFGVGFAPFTKLEKLVYETERYLNSRQLKAKLPEVGEDVKVMGLRRGKEVDLTIAMATISELIEDVNHYINIKEQVKNEILDLASKIAPDYNVRVYVNVGDKIEKGILYLTVTGTSAEHGDDGMTGRGNRGVGLITPMRPMSLEATAGKNPVSHVGKLYNVLANLIAQKISEQVKDVKMSQVEILGQIGRPIDDPLIANVDVLTYSGKLSDETKNEIEGIVDEMLSSFNKLTELILEGKVTLF</sequence>
<dbReference type="GO" id="GO:0005524">
    <property type="term" value="F:ATP binding"/>
    <property type="evidence" value="ECO:0007669"/>
    <property type="project" value="UniProtKB-UniRule"/>
</dbReference>
<dbReference type="NCBIfam" id="NF003366">
    <property type="entry name" value="PRK04439.1-5"/>
    <property type="match status" value="1"/>
</dbReference>
<evidence type="ECO:0000256" key="14">
    <source>
        <dbReference type="HAMAP-Rule" id="MF_00136"/>
    </source>
</evidence>
<evidence type="ECO:0000313" key="15">
    <source>
        <dbReference type="EMBL" id="BDB97098.1"/>
    </source>
</evidence>
<dbReference type="Gene3D" id="3.30.300.280">
    <property type="entry name" value="S-adenosylmethionine synthetase, C-terminal domain"/>
    <property type="match status" value="2"/>
</dbReference>
<evidence type="ECO:0000256" key="8">
    <source>
        <dbReference type="ARBA" id="ARBA00022679"/>
    </source>
</evidence>
<gene>
    <name evidence="14" type="primary">mat</name>
    <name evidence="15" type="ORF">SACC_01150</name>
</gene>
<keyword evidence="11 14" id="KW-0460">Magnesium</keyword>
<dbReference type="EC" id="2.5.1.6" evidence="5 14"/>
<evidence type="ECO:0000256" key="1">
    <source>
        <dbReference type="ARBA" id="ARBA00001946"/>
    </source>
</evidence>
<evidence type="ECO:0000256" key="9">
    <source>
        <dbReference type="ARBA" id="ARBA00022741"/>
    </source>
</evidence>
<keyword evidence="16" id="KW-1185">Reference proteome</keyword>
<evidence type="ECO:0000256" key="4">
    <source>
        <dbReference type="ARBA" id="ARBA00009691"/>
    </source>
</evidence>
<comment type="cofactor">
    <cofactor evidence="1 14">
        <name>Mg(2+)</name>
        <dbReference type="ChEBI" id="CHEBI:18420"/>
    </cofactor>
</comment>
<evidence type="ECO:0000313" key="16">
    <source>
        <dbReference type="Proteomes" id="UP001319921"/>
    </source>
</evidence>
<name>A0AAQ4CMR7_9CREN</name>
<dbReference type="InterPro" id="IPR042544">
    <property type="entry name" value="AdoMet_synthase_3"/>
</dbReference>
<protein>
    <recommendedName>
        <fullName evidence="6 14">S-adenosylmethionine synthase</fullName>
        <shortName evidence="14">AdoMet synthase</shortName>
        <ecNumber evidence="5 14">2.5.1.6</ecNumber>
    </recommendedName>
    <alternativeName>
        <fullName evidence="12 14">Methionine adenosyltransferase</fullName>
    </alternativeName>
</protein>